<dbReference type="InterPro" id="IPR036719">
    <property type="entry name" value="Neuro-gated_channel_TM_sf"/>
</dbReference>
<evidence type="ECO:0000313" key="4">
    <source>
        <dbReference type="Proteomes" id="UP000054359"/>
    </source>
</evidence>
<proteinExistence type="predicted"/>
<sequence length="110" mass="12404">TSISVVVTVVVLNFHYRGPSRKEVPPYLRELILQRFGSCSCFRSPSKKVKRNGNAYDLPPTFRAESFRLTIDSLHEELKEMNSDLSCNESAMSASGHNVGDLSTNKRRMP</sequence>
<dbReference type="GO" id="GO:0016020">
    <property type="term" value="C:membrane"/>
    <property type="evidence" value="ECO:0007669"/>
    <property type="project" value="InterPro"/>
</dbReference>
<keyword evidence="4" id="KW-1185">Reference proteome</keyword>
<dbReference type="Pfam" id="PF02932">
    <property type="entry name" value="Neur_chan_memb"/>
    <property type="match status" value="1"/>
</dbReference>
<feature type="region of interest" description="Disordered" evidence="1">
    <location>
        <begin position="89"/>
        <end position="110"/>
    </location>
</feature>
<reference evidence="3 4" key="1">
    <citation type="submission" date="2013-11" db="EMBL/GenBank/DDBJ databases">
        <title>Genome sequencing of Stegodyphus mimosarum.</title>
        <authorList>
            <person name="Bechsgaard J."/>
        </authorList>
    </citation>
    <scope>NUCLEOTIDE SEQUENCE [LARGE SCALE GENOMIC DNA]</scope>
</reference>
<dbReference type="GO" id="GO:0006811">
    <property type="term" value="P:monoatomic ion transport"/>
    <property type="evidence" value="ECO:0007669"/>
    <property type="project" value="InterPro"/>
</dbReference>
<name>A0A087T2W1_STEMI</name>
<dbReference type="AlphaFoldDB" id="A0A087T2W1"/>
<feature type="non-terminal residue" evidence="3">
    <location>
        <position position="110"/>
    </location>
</feature>
<dbReference type="OrthoDB" id="6432620at2759"/>
<accession>A0A087T2W1</accession>
<protein>
    <submittedName>
        <fullName evidence="3">Neuronal acetylcholine receptor subunit alpha-6</fullName>
    </submittedName>
</protein>
<dbReference type="InterPro" id="IPR006029">
    <property type="entry name" value="Neurotrans-gated_channel_TM"/>
</dbReference>
<evidence type="ECO:0000256" key="1">
    <source>
        <dbReference type="SAM" id="MobiDB-lite"/>
    </source>
</evidence>
<keyword evidence="3" id="KW-0675">Receptor</keyword>
<feature type="non-terminal residue" evidence="3">
    <location>
        <position position="1"/>
    </location>
</feature>
<feature type="domain" description="Neurotransmitter-gated ion-channel transmembrane" evidence="2">
    <location>
        <begin position="3"/>
        <end position="95"/>
    </location>
</feature>
<dbReference type="Proteomes" id="UP000054359">
    <property type="component" value="Unassembled WGS sequence"/>
</dbReference>
<evidence type="ECO:0000259" key="2">
    <source>
        <dbReference type="Pfam" id="PF02932"/>
    </source>
</evidence>
<organism evidence="3 4">
    <name type="scientific">Stegodyphus mimosarum</name>
    <name type="common">African social velvet spider</name>
    <dbReference type="NCBI Taxonomy" id="407821"/>
    <lineage>
        <taxon>Eukaryota</taxon>
        <taxon>Metazoa</taxon>
        <taxon>Ecdysozoa</taxon>
        <taxon>Arthropoda</taxon>
        <taxon>Chelicerata</taxon>
        <taxon>Arachnida</taxon>
        <taxon>Araneae</taxon>
        <taxon>Araneomorphae</taxon>
        <taxon>Entelegynae</taxon>
        <taxon>Eresoidea</taxon>
        <taxon>Eresidae</taxon>
        <taxon>Stegodyphus</taxon>
    </lineage>
</organism>
<gene>
    <name evidence="3" type="ORF">X975_18941</name>
</gene>
<dbReference type="EMBL" id="KK113143">
    <property type="protein sequence ID" value="KFM59450.1"/>
    <property type="molecule type" value="Genomic_DNA"/>
</dbReference>
<evidence type="ECO:0000313" key="3">
    <source>
        <dbReference type="EMBL" id="KFM59450.1"/>
    </source>
</evidence>
<dbReference type="SUPFAM" id="SSF90112">
    <property type="entry name" value="Neurotransmitter-gated ion-channel transmembrane pore"/>
    <property type="match status" value="1"/>
</dbReference>